<feature type="region of interest" description="Disordered" evidence="1">
    <location>
        <begin position="1"/>
        <end position="39"/>
    </location>
</feature>
<gene>
    <name evidence="2" type="ORF">llap_6788</name>
</gene>
<dbReference type="EMBL" id="KZ505949">
    <property type="protein sequence ID" value="PKU42908.1"/>
    <property type="molecule type" value="Genomic_DNA"/>
</dbReference>
<sequence>MKENQETHENQRSGGKSKSNSVAIRNLGTPTSCLHKGQVYGPQEEYKRIREGVEDGFFDGELTDGRGGQVSSSVTEVSKDNMMTTEPPETSNLLQKAYHKAGELGGEEPDEVQQGQVQGPGPREESPAAPVQVGADLLESSSAERDLGVLVDKLPMNQQCGLVAKKANGLLGGMKKSVAAAGGRSSSSSALPCNKSTFSAKISFAIQQVPLGLQLVQTHTSKSIGPVAGENSSPGHCATQLLVDATTVRAGAFAQWLQHAFAAKFRVRRCCSAVSSEHFDAIYQIIV</sequence>
<proteinExistence type="predicted"/>
<feature type="compositionally biased region" description="Basic and acidic residues" evidence="1">
    <location>
        <begin position="1"/>
        <end position="11"/>
    </location>
</feature>
<name>A0A2I0UA14_LIMLA</name>
<feature type="compositionally biased region" description="Polar residues" evidence="1">
    <location>
        <begin position="12"/>
        <end position="32"/>
    </location>
</feature>
<dbReference type="AlphaFoldDB" id="A0A2I0UA14"/>
<evidence type="ECO:0000256" key="1">
    <source>
        <dbReference type="SAM" id="MobiDB-lite"/>
    </source>
</evidence>
<feature type="region of interest" description="Disordered" evidence="1">
    <location>
        <begin position="105"/>
        <end position="130"/>
    </location>
</feature>
<evidence type="ECO:0000313" key="2">
    <source>
        <dbReference type="EMBL" id="PKU42908.1"/>
    </source>
</evidence>
<protein>
    <submittedName>
        <fullName evidence="2">Uncharacterized protein</fullName>
    </submittedName>
</protein>
<feature type="compositionally biased region" description="Polar residues" evidence="1">
    <location>
        <begin position="69"/>
        <end position="89"/>
    </location>
</feature>
<reference evidence="3" key="1">
    <citation type="submission" date="2017-11" db="EMBL/GenBank/DDBJ databases">
        <authorList>
            <person name="Lima N.C."/>
            <person name="Parody-Merino A.M."/>
            <person name="Battley P.F."/>
            <person name="Fidler A.E."/>
            <person name="Prosdocimi F."/>
        </authorList>
    </citation>
    <scope>NUCLEOTIDE SEQUENCE [LARGE SCALE GENOMIC DNA]</scope>
</reference>
<feature type="compositionally biased region" description="Low complexity" evidence="1">
    <location>
        <begin position="112"/>
        <end position="121"/>
    </location>
</feature>
<organism evidence="2 3">
    <name type="scientific">Limosa lapponica baueri</name>
    <dbReference type="NCBI Taxonomy" id="1758121"/>
    <lineage>
        <taxon>Eukaryota</taxon>
        <taxon>Metazoa</taxon>
        <taxon>Chordata</taxon>
        <taxon>Craniata</taxon>
        <taxon>Vertebrata</taxon>
        <taxon>Euteleostomi</taxon>
        <taxon>Archelosauria</taxon>
        <taxon>Archosauria</taxon>
        <taxon>Dinosauria</taxon>
        <taxon>Saurischia</taxon>
        <taxon>Theropoda</taxon>
        <taxon>Coelurosauria</taxon>
        <taxon>Aves</taxon>
        <taxon>Neognathae</taxon>
        <taxon>Neoaves</taxon>
        <taxon>Charadriiformes</taxon>
        <taxon>Scolopacidae</taxon>
        <taxon>Limosa</taxon>
    </lineage>
</organism>
<dbReference type="Proteomes" id="UP000233556">
    <property type="component" value="Unassembled WGS sequence"/>
</dbReference>
<evidence type="ECO:0000313" key="3">
    <source>
        <dbReference type="Proteomes" id="UP000233556"/>
    </source>
</evidence>
<keyword evidence="3" id="KW-1185">Reference proteome</keyword>
<feature type="region of interest" description="Disordered" evidence="1">
    <location>
        <begin position="57"/>
        <end position="89"/>
    </location>
</feature>
<reference evidence="3" key="2">
    <citation type="submission" date="2017-12" db="EMBL/GenBank/DDBJ databases">
        <title>Genome sequence of the Bar-tailed Godwit (Limosa lapponica baueri).</title>
        <authorList>
            <person name="Lima N.C.B."/>
            <person name="Parody-Merino A.M."/>
            <person name="Battley P.F."/>
            <person name="Fidler A.E."/>
            <person name="Prosdocimi F."/>
        </authorList>
    </citation>
    <scope>NUCLEOTIDE SEQUENCE [LARGE SCALE GENOMIC DNA]</scope>
</reference>
<accession>A0A2I0UA14</accession>